<reference evidence="2 3" key="1">
    <citation type="submission" date="2023-02" db="EMBL/GenBank/DDBJ databases">
        <title>LHISI_Scaffold_Assembly.</title>
        <authorList>
            <person name="Stuart O.P."/>
            <person name="Cleave R."/>
            <person name="Magrath M.J.L."/>
            <person name="Mikheyev A.S."/>
        </authorList>
    </citation>
    <scope>NUCLEOTIDE SEQUENCE [LARGE SCALE GENOMIC DNA]</scope>
    <source>
        <strain evidence="2">Daus_M_001</strain>
        <tissue evidence="2">Leg muscle</tissue>
    </source>
</reference>
<sequence>MMVCAVLRVRAGEMGYKRTAKYFCIPKGTLEQYVKDRTKSPEALVNVSLGIPPVFQMCNFITSSPYKTSLAESIGKKEKKLAALKEFVHGEIKMKVTTKEKKFRPPSMKKLRPNPKPFVPEDSEDTNGEDISLHSVCYVTAFSLRTNTVKNGGSASSAIDGLMKIVGLTRVLCLLCGASPWIFTCENRAGRYCCLASFHGYLPFPQSFIPELLHTRFTHFGSQDLDSKSSISLMVVGSAGMKGWEKREIPEKSGRPVALYYTIPTCGKPGATWPGIEPGSSRWEARRPTAQPPRATDTRRIDFTRTSTRTKDNKFHLFLHILLLAYYRTCNVVVTCFTKFDRIAVTDLQMILADVTASPYWRSSELQNMCENLLVITIIYRAG</sequence>
<evidence type="ECO:0000256" key="1">
    <source>
        <dbReference type="SAM" id="MobiDB-lite"/>
    </source>
</evidence>
<protein>
    <recommendedName>
        <fullName evidence="4">HTH psq-type domain-containing protein</fullName>
    </recommendedName>
</protein>
<evidence type="ECO:0000313" key="2">
    <source>
        <dbReference type="EMBL" id="KAJ8892569.1"/>
    </source>
</evidence>
<evidence type="ECO:0000313" key="3">
    <source>
        <dbReference type="Proteomes" id="UP001159363"/>
    </source>
</evidence>
<proteinExistence type="predicted"/>
<feature type="region of interest" description="Disordered" evidence="1">
    <location>
        <begin position="103"/>
        <end position="126"/>
    </location>
</feature>
<organism evidence="2 3">
    <name type="scientific">Dryococelus australis</name>
    <dbReference type="NCBI Taxonomy" id="614101"/>
    <lineage>
        <taxon>Eukaryota</taxon>
        <taxon>Metazoa</taxon>
        <taxon>Ecdysozoa</taxon>
        <taxon>Arthropoda</taxon>
        <taxon>Hexapoda</taxon>
        <taxon>Insecta</taxon>
        <taxon>Pterygota</taxon>
        <taxon>Neoptera</taxon>
        <taxon>Polyneoptera</taxon>
        <taxon>Phasmatodea</taxon>
        <taxon>Verophasmatodea</taxon>
        <taxon>Anareolatae</taxon>
        <taxon>Phasmatidae</taxon>
        <taxon>Eurycanthinae</taxon>
        <taxon>Dryococelus</taxon>
    </lineage>
</organism>
<dbReference type="Gene3D" id="1.10.10.60">
    <property type="entry name" value="Homeodomain-like"/>
    <property type="match status" value="1"/>
</dbReference>
<keyword evidence="3" id="KW-1185">Reference proteome</keyword>
<gene>
    <name evidence="2" type="ORF">PR048_005150</name>
</gene>
<dbReference type="EMBL" id="JARBHB010000002">
    <property type="protein sequence ID" value="KAJ8892569.1"/>
    <property type="molecule type" value="Genomic_DNA"/>
</dbReference>
<feature type="compositionally biased region" description="Basic residues" evidence="1">
    <location>
        <begin position="103"/>
        <end position="113"/>
    </location>
</feature>
<dbReference type="Proteomes" id="UP001159363">
    <property type="component" value="Chromosome 2"/>
</dbReference>
<name>A0ABQ9I8G7_9NEOP</name>
<accession>A0ABQ9I8G7</accession>
<evidence type="ECO:0008006" key="4">
    <source>
        <dbReference type="Google" id="ProtNLM"/>
    </source>
</evidence>
<comment type="caution">
    <text evidence="2">The sequence shown here is derived from an EMBL/GenBank/DDBJ whole genome shotgun (WGS) entry which is preliminary data.</text>
</comment>